<reference evidence="1" key="1">
    <citation type="submission" date="2022-09" db="EMBL/GenBank/DDBJ databases">
        <title>A Global Phylogenomic Analysis of the Shiitake Genus Lentinula.</title>
        <authorList>
            <consortium name="DOE Joint Genome Institute"/>
            <person name="Sierra-Patev S."/>
            <person name="Min B."/>
            <person name="Naranjo-Ortiz M."/>
            <person name="Looney B."/>
            <person name="Konkel Z."/>
            <person name="Slot J.C."/>
            <person name="Sakamoto Y."/>
            <person name="Steenwyk J.L."/>
            <person name="Rokas A."/>
            <person name="Carro J."/>
            <person name="Camarero S."/>
            <person name="Ferreira P."/>
            <person name="Molpeceres G."/>
            <person name="Ruiz-Duenas F.J."/>
            <person name="Serrano A."/>
            <person name="Henrissat B."/>
            <person name="Drula E."/>
            <person name="Hughes K.W."/>
            <person name="Mata J.L."/>
            <person name="Ishikawa N.K."/>
            <person name="Vargas-Isla R."/>
            <person name="Ushijima S."/>
            <person name="Smith C.A."/>
            <person name="Ahrendt S."/>
            <person name="Andreopoulos W."/>
            <person name="He G."/>
            <person name="Labutti K."/>
            <person name="Lipzen A."/>
            <person name="Ng V."/>
            <person name="Riley R."/>
            <person name="Sandor L."/>
            <person name="Barry K."/>
            <person name="Martinez A.T."/>
            <person name="Xiao Y."/>
            <person name="Gibbons J.G."/>
            <person name="Terashima K."/>
            <person name="Grigoriev I.V."/>
            <person name="Hibbett D.S."/>
        </authorList>
    </citation>
    <scope>NUCLEOTIDE SEQUENCE</scope>
    <source>
        <strain evidence="1">TMI1499</strain>
    </source>
</reference>
<dbReference type="EMBL" id="MU795349">
    <property type="protein sequence ID" value="KAJ3807026.1"/>
    <property type="molecule type" value="Genomic_DNA"/>
</dbReference>
<accession>A0ACC1TQL0</accession>
<evidence type="ECO:0000313" key="1">
    <source>
        <dbReference type="EMBL" id="KAJ3807026.1"/>
    </source>
</evidence>
<sequence>MSIPFTIGKLIDFFSSVNPQIPLGLSIVAQLREQTCSASLHQEVGFVECGEGDVFSRLSVDTTFVGESESHVLPISNFDNPHVMCRSPVSFGVVFHGHYLKRLSNRTQAMGEMSKHATETLSALRTVQAYNNQPQEEQELHEKVINV</sequence>
<protein>
    <submittedName>
        <fullName evidence="1">Uncharacterized protein</fullName>
    </submittedName>
</protein>
<dbReference type="Proteomes" id="UP001163835">
    <property type="component" value="Unassembled WGS sequence"/>
</dbReference>
<organism evidence="1 2">
    <name type="scientific">Lentinula aff. lateritia</name>
    <dbReference type="NCBI Taxonomy" id="2804960"/>
    <lineage>
        <taxon>Eukaryota</taxon>
        <taxon>Fungi</taxon>
        <taxon>Dikarya</taxon>
        <taxon>Basidiomycota</taxon>
        <taxon>Agaricomycotina</taxon>
        <taxon>Agaricomycetes</taxon>
        <taxon>Agaricomycetidae</taxon>
        <taxon>Agaricales</taxon>
        <taxon>Marasmiineae</taxon>
        <taxon>Omphalotaceae</taxon>
        <taxon>Lentinula</taxon>
    </lineage>
</organism>
<keyword evidence="2" id="KW-1185">Reference proteome</keyword>
<proteinExistence type="predicted"/>
<comment type="caution">
    <text evidence="1">The sequence shown here is derived from an EMBL/GenBank/DDBJ whole genome shotgun (WGS) entry which is preliminary data.</text>
</comment>
<gene>
    <name evidence="1" type="ORF">F5876DRAFT_68440</name>
</gene>
<evidence type="ECO:0000313" key="2">
    <source>
        <dbReference type="Proteomes" id="UP001163835"/>
    </source>
</evidence>
<name>A0ACC1TQL0_9AGAR</name>